<proteinExistence type="predicted"/>
<dbReference type="InterPro" id="IPR039327">
    <property type="entry name" value="CON7-like"/>
</dbReference>
<reference evidence="1 2" key="1">
    <citation type="journal article" date="2020" name="Genomics">
        <title>Complete, high-quality genomes from long-read metagenomic sequencing of two wolf lichen thalli reveals enigmatic genome architecture.</title>
        <authorList>
            <person name="McKenzie S.K."/>
            <person name="Walston R.F."/>
            <person name="Allen J.L."/>
        </authorList>
    </citation>
    <scope>NUCLEOTIDE SEQUENCE [LARGE SCALE GENOMIC DNA]</scope>
    <source>
        <strain evidence="1">WasteWater1</strain>
    </source>
</reference>
<evidence type="ECO:0000313" key="1">
    <source>
        <dbReference type="EMBL" id="KAF6220324.1"/>
    </source>
</evidence>
<dbReference type="EMBL" id="JACCJB010000017">
    <property type="protein sequence ID" value="KAF6220324.1"/>
    <property type="molecule type" value="Genomic_DNA"/>
</dbReference>
<dbReference type="RefSeq" id="XP_037149759.1">
    <property type="nucleotide sequence ID" value="XM_037294378.1"/>
</dbReference>
<protein>
    <recommendedName>
        <fullName evidence="3">Fungal N-terminal domain-containing protein</fullName>
    </recommendedName>
</protein>
<dbReference type="Proteomes" id="UP000593566">
    <property type="component" value="Unassembled WGS sequence"/>
</dbReference>
<evidence type="ECO:0008006" key="3">
    <source>
        <dbReference type="Google" id="ProtNLM"/>
    </source>
</evidence>
<dbReference type="GeneID" id="59331867"/>
<dbReference type="AlphaFoldDB" id="A0A8H6FA78"/>
<dbReference type="PANTHER" id="PTHR36167:SF4">
    <property type="entry name" value="FUNGAL N-TERMINAL DOMAIN-CONTAINING PROTEIN"/>
    <property type="match status" value="1"/>
</dbReference>
<dbReference type="GO" id="GO:0006355">
    <property type="term" value="P:regulation of DNA-templated transcription"/>
    <property type="evidence" value="ECO:0007669"/>
    <property type="project" value="InterPro"/>
</dbReference>
<gene>
    <name evidence="1" type="ORF">HO133_003456</name>
</gene>
<name>A0A8H6FA78_9LECA</name>
<comment type="caution">
    <text evidence="1">The sequence shown here is derived from an EMBL/GenBank/DDBJ whole genome shotgun (WGS) entry which is preliminary data.</text>
</comment>
<keyword evidence="2" id="KW-1185">Reference proteome</keyword>
<sequence length="563" mass="63131">MAELGLIASVIQVADVGIRLSVTLYKFGQTVVSADDSIVFISKDISHTCSILKTIGQNLEKDHDARLYSQDAMNTAETIVKECLEIFHEMDRALLKKIKRIGLDGSSSRAAVVALERLKWPFLRPKMMLLWSNLDKLKSSLDLLLNVFIYARHLTERTEEPSVVNNQRRLIEHLLHTTTEQTRKYESLKAAMDRQENLDIAHDSTHDIIPATPDLDAAIPTELPNKSKTIKLLEDTGLDPGTASLENYFTLIEHLMTEVEAEEYNIGHDMRRRIRDDVIHTHKRETRLLRAVHGHTALKEKMREKSWILAEMVEEKVEEGEHSQIEHRVESSSGAKFARIGDSSPQILGSNPSHSPQEGVTLKQVKGYEGPPENIRMTTMDRVYASTVNPVKEFFLNNREDSWNPLDLGSEAPMVESPRAAEENGWVPFCISGPSRLLYRRILPLNPLKPYIQNEHMPQLPFLRSGTSMLVTEKSHIMESIASSQDLAALTDSTDTDTFVSAKSVIGERALDSNSFCPVEDEKDGPLVVLGDQEHGDFRGEDGGQFAVDPSLDGLLAAWVNGI</sequence>
<organism evidence="1 2">
    <name type="scientific">Letharia lupina</name>
    <dbReference type="NCBI Taxonomy" id="560253"/>
    <lineage>
        <taxon>Eukaryota</taxon>
        <taxon>Fungi</taxon>
        <taxon>Dikarya</taxon>
        <taxon>Ascomycota</taxon>
        <taxon>Pezizomycotina</taxon>
        <taxon>Lecanoromycetes</taxon>
        <taxon>OSLEUM clade</taxon>
        <taxon>Lecanoromycetidae</taxon>
        <taxon>Lecanorales</taxon>
        <taxon>Lecanorineae</taxon>
        <taxon>Parmeliaceae</taxon>
        <taxon>Letharia</taxon>
    </lineage>
</organism>
<accession>A0A8H6FA78</accession>
<evidence type="ECO:0000313" key="2">
    <source>
        <dbReference type="Proteomes" id="UP000593566"/>
    </source>
</evidence>
<dbReference type="PANTHER" id="PTHR36167">
    <property type="entry name" value="C2H2 FINGER DOMAIN TRANSCRIPTION FACTOR (EUROFUNG)-RELATED"/>
    <property type="match status" value="1"/>
</dbReference>